<dbReference type="Proteomes" id="UP000694005">
    <property type="component" value="Chromosome A05"/>
</dbReference>
<dbReference type="EMBL" id="LS974621">
    <property type="protein sequence ID" value="CAG7876536.1"/>
    <property type="molecule type" value="Genomic_DNA"/>
</dbReference>
<name>A0A8D9DI10_BRACM</name>
<feature type="compositionally biased region" description="Polar residues" evidence="1">
    <location>
        <begin position="11"/>
        <end position="36"/>
    </location>
</feature>
<feature type="compositionally biased region" description="Low complexity" evidence="1">
    <location>
        <begin position="39"/>
        <end position="58"/>
    </location>
</feature>
<feature type="non-terminal residue" evidence="2">
    <location>
        <position position="1"/>
    </location>
</feature>
<evidence type="ECO:0000313" key="2">
    <source>
        <dbReference type="EMBL" id="CAG7876536.1"/>
    </source>
</evidence>
<proteinExistence type="predicted"/>
<organism evidence="2 3">
    <name type="scientific">Brassica campestris</name>
    <name type="common">Field mustard</name>
    <dbReference type="NCBI Taxonomy" id="3711"/>
    <lineage>
        <taxon>Eukaryota</taxon>
        <taxon>Viridiplantae</taxon>
        <taxon>Streptophyta</taxon>
        <taxon>Embryophyta</taxon>
        <taxon>Tracheophyta</taxon>
        <taxon>Spermatophyta</taxon>
        <taxon>Magnoliopsida</taxon>
        <taxon>eudicotyledons</taxon>
        <taxon>Gunneridae</taxon>
        <taxon>Pentapetalae</taxon>
        <taxon>rosids</taxon>
        <taxon>malvids</taxon>
        <taxon>Brassicales</taxon>
        <taxon>Brassicaceae</taxon>
        <taxon>Brassiceae</taxon>
        <taxon>Brassica</taxon>
    </lineage>
</organism>
<gene>
    <name evidence="2" type="ORF">BRAPAZ1V2_A05P30570.2</name>
</gene>
<protein>
    <submittedName>
        <fullName evidence="2">Uncharacterized protein</fullName>
    </submittedName>
</protein>
<reference evidence="2 3" key="1">
    <citation type="submission" date="2021-07" db="EMBL/GenBank/DDBJ databases">
        <authorList>
            <consortium name="Genoscope - CEA"/>
            <person name="William W."/>
        </authorList>
    </citation>
    <scope>NUCLEOTIDE SEQUENCE [LARGE SCALE GENOMIC DNA]</scope>
</reference>
<sequence length="58" mass="6361">EATNLLEKPARSSSRNPTGSSPKNLAGSSPRNLTRKFTSDWSSNNSTTTRHTQRNTLT</sequence>
<evidence type="ECO:0000313" key="3">
    <source>
        <dbReference type="Proteomes" id="UP000694005"/>
    </source>
</evidence>
<dbReference type="Gramene" id="A05p30570.2_BraZ1">
    <property type="protein sequence ID" value="A05p30570.2_BraZ1.CDS.1"/>
    <property type="gene ID" value="A05g30570.2_BraZ1"/>
</dbReference>
<feature type="region of interest" description="Disordered" evidence="1">
    <location>
        <begin position="1"/>
        <end position="58"/>
    </location>
</feature>
<dbReference type="AlphaFoldDB" id="A0A8D9DI10"/>
<accession>A0A8D9DI10</accession>
<evidence type="ECO:0000256" key="1">
    <source>
        <dbReference type="SAM" id="MobiDB-lite"/>
    </source>
</evidence>